<feature type="compositionally biased region" description="Pro residues" evidence="1">
    <location>
        <begin position="1"/>
        <end position="19"/>
    </location>
</feature>
<feature type="transmembrane region" description="Helical" evidence="2">
    <location>
        <begin position="41"/>
        <end position="67"/>
    </location>
</feature>
<reference evidence="4 5" key="1">
    <citation type="submission" date="2020-01" db="EMBL/GenBank/DDBJ databases">
        <title>Insect and environment-associated Actinomycetes.</title>
        <authorList>
            <person name="Currrie C."/>
            <person name="Chevrette M."/>
            <person name="Carlson C."/>
            <person name="Stubbendieck R."/>
            <person name="Wendt-Pienkowski E."/>
        </authorList>
    </citation>
    <scope>NUCLEOTIDE SEQUENCE [LARGE SCALE GENOMIC DNA]</scope>
    <source>
        <strain evidence="4 5">SID7903</strain>
    </source>
</reference>
<comment type="caution">
    <text evidence="4">The sequence shown here is derived from an EMBL/GenBank/DDBJ whole genome shotgun (WGS) entry which is preliminary data.</text>
</comment>
<evidence type="ECO:0000313" key="4">
    <source>
        <dbReference type="EMBL" id="NEB98411.1"/>
    </source>
</evidence>
<feature type="region of interest" description="Disordered" evidence="1">
    <location>
        <begin position="1"/>
        <end position="33"/>
    </location>
</feature>
<accession>A0A7K3R8R8</accession>
<dbReference type="Proteomes" id="UP000470951">
    <property type="component" value="Unassembled WGS sequence"/>
</dbReference>
<sequence>MTVPPPPPSSPASGPPAPDLAPATGPYGPGQPAPQPPLSGVAVASLVLSLLVCLAPLGLILGIVALVRIPGNGKRGKGLAVAGTAVGGAVVAVATLLLVVGGARFDAWTEEGGGLLGSRDTKAGTLIHLKAGDCFAPAGGLFPLEEVEHDRMTDTSVEIVPCDRPHPAQVYGTFRLKGDHAISDPVAISAQAFEGCVPLLHDFAPDTWTLPDVGFSSYYPESVSGTGGDRTVRCWLGAEAGLPEVSLRQDPGAWDAGQRAYLKAMRPSSEAWFSSTGKVDTDLAAATAWAERMAEGGAESAKLLRAIDGLPARTRGPVTALANRLDALSGVQRSASRAATRAEFEKRWDIDGEDASGEEWEARLALGLPVEDEEGDDEEQQP</sequence>
<dbReference type="InterPro" id="IPR025241">
    <property type="entry name" value="DUF4190"/>
</dbReference>
<keyword evidence="2" id="KW-0472">Membrane</keyword>
<name>A0A7K3R8R8_STRAQ</name>
<evidence type="ECO:0000313" key="5">
    <source>
        <dbReference type="Proteomes" id="UP000470951"/>
    </source>
</evidence>
<feature type="domain" description="DUF4190" evidence="3">
    <location>
        <begin position="42"/>
        <end position="96"/>
    </location>
</feature>
<dbReference type="EMBL" id="JAAGMS010000113">
    <property type="protein sequence ID" value="NEB98411.1"/>
    <property type="molecule type" value="Genomic_DNA"/>
</dbReference>
<dbReference type="Pfam" id="PF13828">
    <property type="entry name" value="DUF4190"/>
    <property type="match status" value="1"/>
</dbReference>
<protein>
    <submittedName>
        <fullName evidence="4">DUF4190 domain-containing protein</fullName>
    </submittedName>
</protein>
<gene>
    <name evidence="4" type="ORF">G3I58_10530</name>
</gene>
<dbReference type="AlphaFoldDB" id="A0A7K3R8R8"/>
<evidence type="ECO:0000259" key="3">
    <source>
        <dbReference type="Pfam" id="PF13828"/>
    </source>
</evidence>
<feature type="transmembrane region" description="Helical" evidence="2">
    <location>
        <begin position="79"/>
        <end position="100"/>
    </location>
</feature>
<keyword evidence="2" id="KW-1133">Transmembrane helix</keyword>
<evidence type="ECO:0000256" key="2">
    <source>
        <dbReference type="SAM" id="Phobius"/>
    </source>
</evidence>
<dbReference type="RefSeq" id="WP_164219957.1">
    <property type="nucleotide sequence ID" value="NZ_JAAGMS010000113.1"/>
</dbReference>
<evidence type="ECO:0000256" key="1">
    <source>
        <dbReference type="SAM" id="MobiDB-lite"/>
    </source>
</evidence>
<organism evidence="4 5">
    <name type="scientific">Streptomyces anulatus</name>
    <name type="common">Streptomyces chrysomallus</name>
    <dbReference type="NCBI Taxonomy" id="1892"/>
    <lineage>
        <taxon>Bacteria</taxon>
        <taxon>Bacillati</taxon>
        <taxon>Actinomycetota</taxon>
        <taxon>Actinomycetes</taxon>
        <taxon>Kitasatosporales</taxon>
        <taxon>Streptomycetaceae</taxon>
        <taxon>Streptomyces</taxon>
    </lineage>
</organism>
<keyword evidence="2" id="KW-0812">Transmembrane</keyword>
<proteinExistence type="predicted"/>